<reference evidence="1 2" key="1">
    <citation type="submission" date="2023-07" db="EMBL/GenBank/DDBJ databases">
        <title>Genomic Encyclopedia of Type Strains, Phase IV (KMG-IV): sequencing the most valuable type-strain genomes for metagenomic binning, comparative biology and taxonomic classification.</title>
        <authorList>
            <person name="Goeker M."/>
        </authorList>
    </citation>
    <scope>NUCLEOTIDE SEQUENCE [LARGE SCALE GENOMIC DNA]</scope>
    <source>
        <strain evidence="1 2">DSM 23837</strain>
    </source>
</reference>
<accession>A0ABT9WVF5</accession>
<dbReference type="Proteomes" id="UP001223586">
    <property type="component" value="Unassembled WGS sequence"/>
</dbReference>
<evidence type="ECO:0008006" key="3">
    <source>
        <dbReference type="Google" id="ProtNLM"/>
    </source>
</evidence>
<comment type="caution">
    <text evidence="1">The sequence shown here is derived from an EMBL/GenBank/DDBJ whole genome shotgun (WGS) entry which is preliminary data.</text>
</comment>
<sequence>MPFRKAHTIAKETCKLEGELVDCTLKEINQMIQTVEKMSINRRRVA</sequence>
<organism evidence="1 2">
    <name type="scientific">Bacillus chungangensis</name>
    <dbReference type="NCBI Taxonomy" id="587633"/>
    <lineage>
        <taxon>Bacteria</taxon>
        <taxon>Bacillati</taxon>
        <taxon>Bacillota</taxon>
        <taxon>Bacilli</taxon>
        <taxon>Bacillales</taxon>
        <taxon>Bacillaceae</taxon>
        <taxon>Bacillus</taxon>
    </lineage>
</organism>
<evidence type="ECO:0000313" key="1">
    <source>
        <dbReference type="EMBL" id="MDQ0177283.1"/>
    </source>
</evidence>
<name>A0ABT9WVF5_9BACI</name>
<proteinExistence type="predicted"/>
<dbReference type="EMBL" id="JAUSTT010000020">
    <property type="protein sequence ID" value="MDQ0177283.1"/>
    <property type="molecule type" value="Genomic_DNA"/>
</dbReference>
<keyword evidence="2" id="KW-1185">Reference proteome</keyword>
<gene>
    <name evidence="1" type="ORF">J2S08_003162</name>
</gene>
<evidence type="ECO:0000313" key="2">
    <source>
        <dbReference type="Proteomes" id="UP001223586"/>
    </source>
</evidence>
<protein>
    <recommendedName>
        <fullName evidence="3">Argininosuccinate lyase</fullName>
    </recommendedName>
</protein>